<comment type="caution">
    <text evidence="2">The sequence shown here is derived from an EMBL/GenBank/DDBJ whole genome shotgun (WGS) entry which is preliminary data.</text>
</comment>
<dbReference type="Proteomes" id="UP000657372">
    <property type="component" value="Unassembled WGS sequence"/>
</dbReference>
<accession>A0ABS0EPM1</accession>
<organism evidence="2 3">
    <name type="scientific">Herminiimonas contaminans</name>
    <dbReference type="NCBI Taxonomy" id="1111140"/>
    <lineage>
        <taxon>Bacteria</taxon>
        <taxon>Pseudomonadati</taxon>
        <taxon>Pseudomonadota</taxon>
        <taxon>Betaproteobacteria</taxon>
        <taxon>Burkholderiales</taxon>
        <taxon>Oxalobacteraceae</taxon>
        <taxon>Herminiimonas</taxon>
    </lineage>
</organism>
<gene>
    <name evidence="2" type="ORF">IXC47_03735</name>
</gene>
<evidence type="ECO:0000256" key="1">
    <source>
        <dbReference type="SAM" id="MobiDB-lite"/>
    </source>
</evidence>
<reference evidence="2 3" key="1">
    <citation type="submission" date="2020-11" db="EMBL/GenBank/DDBJ databases">
        <title>WGS of Herminiimonas contaminans strain Marseille-Q4544 isolated from planarians Schmidtea mediterranea.</title>
        <authorList>
            <person name="Kangale L."/>
        </authorList>
    </citation>
    <scope>NUCLEOTIDE SEQUENCE [LARGE SCALE GENOMIC DNA]</scope>
    <source>
        <strain evidence="2 3">Marseille-Q4544</strain>
    </source>
</reference>
<proteinExistence type="predicted"/>
<evidence type="ECO:0000313" key="2">
    <source>
        <dbReference type="EMBL" id="MBF8176791.1"/>
    </source>
</evidence>
<protein>
    <recommendedName>
        <fullName evidence="4">DUF5610 domain-containing protein</fullName>
    </recommendedName>
</protein>
<evidence type="ECO:0008006" key="4">
    <source>
        <dbReference type="Google" id="ProtNLM"/>
    </source>
</evidence>
<dbReference type="EMBL" id="JADOEL010000002">
    <property type="protein sequence ID" value="MBF8176791.1"/>
    <property type="molecule type" value="Genomic_DNA"/>
</dbReference>
<feature type="compositionally biased region" description="Basic and acidic residues" evidence="1">
    <location>
        <begin position="23"/>
        <end position="32"/>
    </location>
</feature>
<name>A0ABS0EPM1_9BURK</name>
<evidence type="ECO:0000313" key="3">
    <source>
        <dbReference type="Proteomes" id="UP000657372"/>
    </source>
</evidence>
<sequence>MSISILNSTQRPSTVPATPAREAAQRPADKSDAAATDKVTLGAQPAEDGTYGDLRNAASAANTTQARPADVAAMLEESNRKVKEIINLILPLVEQQGLNLAKVVSGEQKLTTDAATIEEAQAAIAEDGEFGIKAVAERILNFAKSVIGGDPSKLEAIRAAVEKGFKEATEMLGGVLPEISQKTHKAIMAEFDRWQSDGIPEAVDISAQADSSQAKAA</sequence>
<feature type="region of interest" description="Disordered" evidence="1">
    <location>
        <begin position="1"/>
        <end position="50"/>
    </location>
</feature>
<keyword evidence="3" id="KW-1185">Reference proteome</keyword>
<dbReference type="RefSeq" id="WP_195874734.1">
    <property type="nucleotide sequence ID" value="NZ_JADOEL010000002.1"/>
</dbReference>
<feature type="compositionally biased region" description="Polar residues" evidence="1">
    <location>
        <begin position="1"/>
        <end position="16"/>
    </location>
</feature>